<dbReference type="Pfam" id="PF07291">
    <property type="entry name" value="MauE"/>
    <property type="match status" value="1"/>
</dbReference>
<evidence type="ECO:0000256" key="5">
    <source>
        <dbReference type="SAM" id="Phobius"/>
    </source>
</evidence>
<dbReference type="Proteomes" id="UP001501410">
    <property type="component" value="Unassembled WGS sequence"/>
</dbReference>
<name>A0ABP8MU44_9BACT</name>
<evidence type="ECO:0000313" key="7">
    <source>
        <dbReference type="EMBL" id="GAA4455039.1"/>
    </source>
</evidence>
<keyword evidence="3 5" id="KW-1133">Transmembrane helix</keyword>
<comment type="subcellular location">
    <subcellularLocation>
        <location evidence="1">Membrane</location>
        <topology evidence="1">Multi-pass membrane protein</topology>
    </subcellularLocation>
</comment>
<feature type="transmembrane region" description="Helical" evidence="5">
    <location>
        <begin position="113"/>
        <end position="133"/>
    </location>
</feature>
<dbReference type="SUPFAM" id="SSF52833">
    <property type="entry name" value="Thioredoxin-like"/>
    <property type="match status" value="1"/>
</dbReference>
<sequence length="299" mass="33882">MSRLTFRNVTGFILLLLLGGVFIFSALTKFISIEPFEWTFMDMGLPAGFSFFLARFFIGFEFALALMLIAHLYLRSFAYKLTQLFLSVMTVYLLIILATKGNNVDCGCFGDTLPMSPAVSIGKNILLMAWTYLLQRIYTLKTYRFGGLVAVIVLAASFALPYVFVPYEQKPTAVNIDALYKNAADKPSVELRKGKHMIAFMSLGCPHCRNAARIFKSMFDEDSTLPVMMILYGDKPDTADFFKDTKANKVPHFVIEDGKAFKKMAGSYVPNIFWINNGIRERKITYVQLNTSLIKNWDK</sequence>
<dbReference type="Gene3D" id="3.40.30.10">
    <property type="entry name" value="Glutaredoxin"/>
    <property type="match status" value="1"/>
</dbReference>
<evidence type="ECO:0000256" key="4">
    <source>
        <dbReference type="ARBA" id="ARBA00023136"/>
    </source>
</evidence>
<dbReference type="RefSeq" id="WP_344825675.1">
    <property type="nucleotide sequence ID" value="NZ_BAABEZ010000022.1"/>
</dbReference>
<dbReference type="InterPro" id="IPR009908">
    <property type="entry name" value="Methylamine_util_MauE"/>
</dbReference>
<evidence type="ECO:0000256" key="3">
    <source>
        <dbReference type="ARBA" id="ARBA00022989"/>
    </source>
</evidence>
<dbReference type="EMBL" id="BAABEZ010000022">
    <property type="protein sequence ID" value="GAA4455039.1"/>
    <property type="molecule type" value="Genomic_DNA"/>
</dbReference>
<keyword evidence="8" id="KW-1185">Reference proteome</keyword>
<reference evidence="8" key="1">
    <citation type="journal article" date="2019" name="Int. J. Syst. Evol. Microbiol.">
        <title>The Global Catalogue of Microorganisms (GCM) 10K type strain sequencing project: providing services to taxonomists for standard genome sequencing and annotation.</title>
        <authorList>
            <consortium name="The Broad Institute Genomics Platform"/>
            <consortium name="The Broad Institute Genome Sequencing Center for Infectious Disease"/>
            <person name="Wu L."/>
            <person name="Ma J."/>
        </authorList>
    </citation>
    <scope>NUCLEOTIDE SEQUENCE [LARGE SCALE GENOMIC DNA]</scope>
    <source>
        <strain evidence="8">JCM 31921</strain>
    </source>
</reference>
<keyword evidence="2 5" id="KW-0812">Transmembrane</keyword>
<feature type="transmembrane region" description="Helical" evidence="5">
    <location>
        <begin position="12"/>
        <end position="32"/>
    </location>
</feature>
<feature type="transmembrane region" description="Helical" evidence="5">
    <location>
        <begin position="52"/>
        <end position="74"/>
    </location>
</feature>
<evidence type="ECO:0000256" key="1">
    <source>
        <dbReference type="ARBA" id="ARBA00004141"/>
    </source>
</evidence>
<gene>
    <name evidence="7" type="ORF">GCM10023092_18030</name>
</gene>
<dbReference type="InterPro" id="IPR036249">
    <property type="entry name" value="Thioredoxin-like_sf"/>
</dbReference>
<organism evidence="7 8">
    <name type="scientific">Rurimicrobium arvi</name>
    <dbReference type="NCBI Taxonomy" id="2049916"/>
    <lineage>
        <taxon>Bacteria</taxon>
        <taxon>Pseudomonadati</taxon>
        <taxon>Bacteroidota</taxon>
        <taxon>Chitinophagia</taxon>
        <taxon>Chitinophagales</taxon>
        <taxon>Chitinophagaceae</taxon>
        <taxon>Rurimicrobium</taxon>
    </lineage>
</organism>
<feature type="transmembrane region" description="Helical" evidence="5">
    <location>
        <begin position="81"/>
        <end position="101"/>
    </location>
</feature>
<protein>
    <submittedName>
        <fullName evidence="7">Protein tlpB</fullName>
    </submittedName>
</protein>
<feature type="transmembrane region" description="Helical" evidence="5">
    <location>
        <begin position="145"/>
        <end position="165"/>
    </location>
</feature>
<keyword evidence="4 5" id="KW-0472">Membrane</keyword>
<proteinExistence type="predicted"/>
<comment type="caution">
    <text evidence="7">The sequence shown here is derived from an EMBL/GenBank/DDBJ whole genome shotgun (WGS) entry which is preliminary data.</text>
</comment>
<accession>A0ABP8MU44</accession>
<evidence type="ECO:0000313" key="8">
    <source>
        <dbReference type="Proteomes" id="UP001501410"/>
    </source>
</evidence>
<evidence type="ECO:0000259" key="6">
    <source>
        <dbReference type="Pfam" id="PF07291"/>
    </source>
</evidence>
<feature type="domain" description="Methylamine utilisation protein MauE" evidence="6">
    <location>
        <begin position="10"/>
        <end position="132"/>
    </location>
</feature>
<evidence type="ECO:0000256" key="2">
    <source>
        <dbReference type="ARBA" id="ARBA00022692"/>
    </source>
</evidence>